<feature type="domain" description="ParB-like N-terminal" evidence="6">
    <location>
        <begin position="41"/>
        <end position="135"/>
    </location>
</feature>
<name>A0A345P689_9GAMM</name>
<evidence type="ECO:0000259" key="6">
    <source>
        <dbReference type="SMART" id="SM00470"/>
    </source>
</evidence>
<dbReference type="OrthoDB" id="9802051at2"/>
<dbReference type="PANTHER" id="PTHR33375">
    <property type="entry name" value="CHROMOSOME-PARTITIONING PROTEIN PARB-RELATED"/>
    <property type="match status" value="1"/>
</dbReference>
<reference evidence="7 8" key="1">
    <citation type="submission" date="2018-07" db="EMBL/GenBank/DDBJ databases">
        <title>Genome sequencing of Moraxellaceae gen. HYN0046.</title>
        <authorList>
            <person name="Kim M."/>
            <person name="Yi H."/>
        </authorList>
    </citation>
    <scope>NUCLEOTIDE SEQUENCE [LARGE SCALE GENOMIC DNA]</scope>
    <source>
        <strain evidence="7 8">HYN0046</strain>
    </source>
</reference>
<dbReference type="FunFam" id="1.10.10.2830:FF:000001">
    <property type="entry name" value="Chromosome partitioning protein ParB"/>
    <property type="match status" value="1"/>
</dbReference>
<accession>A0A345P689</accession>
<dbReference type="Pfam" id="PF02195">
    <property type="entry name" value="ParB_N"/>
    <property type="match status" value="1"/>
</dbReference>
<dbReference type="GO" id="GO:0005694">
    <property type="term" value="C:chromosome"/>
    <property type="evidence" value="ECO:0007669"/>
    <property type="project" value="TreeGrafter"/>
</dbReference>
<dbReference type="Gene3D" id="1.10.10.2830">
    <property type="match status" value="1"/>
</dbReference>
<dbReference type="GO" id="GO:0045881">
    <property type="term" value="P:positive regulation of sporulation resulting in formation of a cellular spore"/>
    <property type="evidence" value="ECO:0007669"/>
    <property type="project" value="TreeGrafter"/>
</dbReference>
<dbReference type="InterPro" id="IPR003115">
    <property type="entry name" value="ParB_N"/>
</dbReference>
<dbReference type="GO" id="GO:0007059">
    <property type="term" value="P:chromosome segregation"/>
    <property type="evidence" value="ECO:0007669"/>
    <property type="project" value="UniProtKB-KW"/>
</dbReference>
<evidence type="ECO:0000256" key="1">
    <source>
        <dbReference type="ARBA" id="ARBA00006295"/>
    </source>
</evidence>
<keyword evidence="8" id="KW-1185">Reference proteome</keyword>
<keyword evidence="3" id="KW-0159">Chromosome partition</keyword>
<dbReference type="NCBIfam" id="TIGR00180">
    <property type="entry name" value="parB_part"/>
    <property type="match status" value="1"/>
</dbReference>
<comment type="similarity">
    <text evidence="1">Belongs to the ParB family.</text>
</comment>
<evidence type="ECO:0000256" key="2">
    <source>
        <dbReference type="ARBA" id="ARBA00022372"/>
    </source>
</evidence>
<dbReference type="Gene3D" id="3.90.1530.30">
    <property type="match status" value="1"/>
</dbReference>
<dbReference type="Pfam" id="PF23552">
    <property type="entry name" value="ParB_C"/>
    <property type="match status" value="1"/>
</dbReference>
<dbReference type="RefSeq" id="WP_114898908.1">
    <property type="nucleotide sequence ID" value="NZ_CP031222.1"/>
</dbReference>
<dbReference type="InterPro" id="IPR050336">
    <property type="entry name" value="Chromosome_partition/occlusion"/>
</dbReference>
<dbReference type="AlphaFoldDB" id="A0A345P689"/>
<keyword evidence="4" id="KW-0238">DNA-binding</keyword>
<sequence>MIRKRGLAQGRGLDALLGSIKQVREEVAETHTLTPANAALLEISLDQLQRGVYQPRREIAPESLTDLADSIKRHGVMQPIVVRRIGGSDDEAQYEIIAGERRWRAARIAGLSVIPAIIRDLPDELAIALALIENIQREDLSPMEQAFALQRFHDEFGMSHQEIAETVGKARATVSNLLRLMSLNEEVKTMLDHGDLDMGHARALLALTLEDQSIIARVVVGRGLSVRQTEQLIRERLNPPAAKPVRVAPADIGDLERRLAERLGARVELSHNPKGKGKLVIRYHSLDELDGILAVMSVQP</sequence>
<dbReference type="Proteomes" id="UP000253940">
    <property type="component" value="Chromosome"/>
</dbReference>
<dbReference type="FunFam" id="3.90.1530.30:FF:000001">
    <property type="entry name" value="Chromosome partitioning protein ParB"/>
    <property type="match status" value="1"/>
</dbReference>
<dbReference type="SUPFAM" id="SSF109709">
    <property type="entry name" value="KorB DNA-binding domain-like"/>
    <property type="match status" value="1"/>
</dbReference>
<comment type="function">
    <text evidence="5">Involved in chromosome partition. Localize to both poles of the predivisional cell following completion of DNA replication. Binds to the DNA origin of replication.</text>
</comment>
<dbReference type="InterPro" id="IPR004437">
    <property type="entry name" value="ParB/RepB/Spo0J"/>
</dbReference>
<dbReference type="SUPFAM" id="SSF110849">
    <property type="entry name" value="ParB/Sulfiredoxin"/>
    <property type="match status" value="1"/>
</dbReference>
<dbReference type="PANTHER" id="PTHR33375:SF1">
    <property type="entry name" value="CHROMOSOME-PARTITIONING PROTEIN PARB-RELATED"/>
    <property type="match status" value="1"/>
</dbReference>
<dbReference type="InterPro" id="IPR036086">
    <property type="entry name" value="ParB/Sulfiredoxin_sf"/>
</dbReference>
<evidence type="ECO:0000313" key="8">
    <source>
        <dbReference type="Proteomes" id="UP000253940"/>
    </source>
</evidence>
<organism evidence="7 8">
    <name type="scientific">Aquirhabdus parva</name>
    <dbReference type="NCBI Taxonomy" id="2283318"/>
    <lineage>
        <taxon>Bacteria</taxon>
        <taxon>Pseudomonadati</taxon>
        <taxon>Pseudomonadota</taxon>
        <taxon>Gammaproteobacteria</taxon>
        <taxon>Moraxellales</taxon>
        <taxon>Moraxellaceae</taxon>
        <taxon>Aquirhabdus</taxon>
    </lineage>
</organism>
<dbReference type="InterPro" id="IPR057240">
    <property type="entry name" value="ParB_dimer_C"/>
</dbReference>
<dbReference type="KEGG" id="mbah:HYN46_08090"/>
<dbReference type="CDD" id="cd16393">
    <property type="entry name" value="SPO0J_N"/>
    <property type="match status" value="1"/>
</dbReference>
<dbReference type="Pfam" id="PF17762">
    <property type="entry name" value="HTH_ParB"/>
    <property type="match status" value="1"/>
</dbReference>
<evidence type="ECO:0000256" key="5">
    <source>
        <dbReference type="ARBA" id="ARBA00025472"/>
    </source>
</evidence>
<dbReference type="GO" id="GO:0003677">
    <property type="term" value="F:DNA binding"/>
    <property type="evidence" value="ECO:0007669"/>
    <property type="project" value="UniProtKB-KW"/>
</dbReference>
<dbReference type="EMBL" id="CP031222">
    <property type="protein sequence ID" value="AXI02798.1"/>
    <property type="molecule type" value="Genomic_DNA"/>
</dbReference>
<dbReference type="SMART" id="SM00470">
    <property type="entry name" value="ParB"/>
    <property type="match status" value="1"/>
</dbReference>
<gene>
    <name evidence="7" type="ORF">HYN46_08090</name>
</gene>
<dbReference type="InterPro" id="IPR041468">
    <property type="entry name" value="HTH_ParB/Spo0J"/>
</dbReference>
<evidence type="ECO:0000256" key="3">
    <source>
        <dbReference type="ARBA" id="ARBA00022829"/>
    </source>
</evidence>
<protein>
    <recommendedName>
        <fullName evidence="2">Probable chromosome-partitioning protein ParB</fullName>
    </recommendedName>
</protein>
<evidence type="ECO:0000256" key="4">
    <source>
        <dbReference type="ARBA" id="ARBA00023125"/>
    </source>
</evidence>
<proteinExistence type="inferred from homology"/>
<evidence type="ECO:0000313" key="7">
    <source>
        <dbReference type="EMBL" id="AXI02798.1"/>
    </source>
</evidence>